<evidence type="ECO:0000256" key="5">
    <source>
        <dbReference type="ARBA" id="ARBA00022737"/>
    </source>
</evidence>
<proteinExistence type="predicted"/>
<dbReference type="PROSITE" id="PS50893">
    <property type="entry name" value="ABC_TRANSPORTER_2"/>
    <property type="match status" value="2"/>
</dbReference>
<feature type="non-terminal residue" evidence="11">
    <location>
        <position position="1"/>
    </location>
</feature>
<dbReference type="PROSITE" id="PS00211">
    <property type="entry name" value="ABC_TRANSPORTER_1"/>
    <property type="match status" value="1"/>
</dbReference>
<keyword evidence="7" id="KW-0067">ATP-binding</keyword>
<dbReference type="FunFam" id="3.40.50.300:FF:000127">
    <property type="entry name" value="Ribose import ATP-binding protein RbsA"/>
    <property type="match status" value="1"/>
</dbReference>
<dbReference type="InterPro" id="IPR017871">
    <property type="entry name" value="ABC_transporter-like_CS"/>
</dbReference>
<dbReference type="InterPro" id="IPR050107">
    <property type="entry name" value="ABC_carbohydrate_import_ATPase"/>
</dbReference>
<organism evidence="11">
    <name type="scientific">marine metagenome</name>
    <dbReference type="NCBI Taxonomy" id="408172"/>
    <lineage>
        <taxon>unclassified sequences</taxon>
        <taxon>metagenomes</taxon>
        <taxon>ecological metagenomes</taxon>
    </lineage>
</organism>
<evidence type="ECO:0000256" key="9">
    <source>
        <dbReference type="ARBA" id="ARBA00023136"/>
    </source>
</evidence>
<keyword evidence="3" id="KW-1003">Cell membrane</keyword>
<dbReference type="Pfam" id="PF00005">
    <property type="entry name" value="ABC_tran"/>
    <property type="match status" value="2"/>
</dbReference>
<evidence type="ECO:0000256" key="6">
    <source>
        <dbReference type="ARBA" id="ARBA00022741"/>
    </source>
</evidence>
<evidence type="ECO:0000256" key="1">
    <source>
        <dbReference type="ARBA" id="ARBA00004202"/>
    </source>
</evidence>
<keyword evidence="8" id="KW-1278">Translocase</keyword>
<dbReference type="PANTHER" id="PTHR43790">
    <property type="entry name" value="CARBOHYDRATE TRANSPORT ATP-BINDING PROTEIN MG119-RELATED"/>
    <property type="match status" value="1"/>
</dbReference>
<evidence type="ECO:0000256" key="3">
    <source>
        <dbReference type="ARBA" id="ARBA00022475"/>
    </source>
</evidence>
<dbReference type="SUPFAM" id="SSF52540">
    <property type="entry name" value="P-loop containing nucleoside triphosphate hydrolases"/>
    <property type="match status" value="2"/>
</dbReference>
<dbReference type="InterPro" id="IPR003439">
    <property type="entry name" value="ABC_transporter-like_ATP-bd"/>
</dbReference>
<reference evidence="11" key="1">
    <citation type="submission" date="2018-05" db="EMBL/GenBank/DDBJ databases">
        <authorList>
            <person name="Lanie J.A."/>
            <person name="Ng W.-L."/>
            <person name="Kazmierczak K.M."/>
            <person name="Andrzejewski T.M."/>
            <person name="Davidsen T.M."/>
            <person name="Wayne K.J."/>
            <person name="Tettelin H."/>
            <person name="Glass J.I."/>
            <person name="Rusch D."/>
            <person name="Podicherti R."/>
            <person name="Tsui H.-C.T."/>
            <person name="Winkler M.E."/>
        </authorList>
    </citation>
    <scope>NUCLEOTIDE SEQUENCE</scope>
</reference>
<keyword evidence="6" id="KW-0547">Nucleotide-binding</keyword>
<evidence type="ECO:0000313" key="11">
    <source>
        <dbReference type="EMBL" id="SVB56523.1"/>
    </source>
</evidence>
<dbReference type="GO" id="GO:0005886">
    <property type="term" value="C:plasma membrane"/>
    <property type="evidence" value="ECO:0007669"/>
    <property type="project" value="UniProtKB-SubCell"/>
</dbReference>
<gene>
    <name evidence="11" type="ORF">METZ01_LOCUS209377</name>
</gene>
<dbReference type="InterPro" id="IPR027417">
    <property type="entry name" value="P-loop_NTPase"/>
</dbReference>
<sequence>VTSPLLEARKIHKRFPGVHAVNAVDITFHASEVIAVIGENGAGKSTLMRIIAGVHQPDAGEVCVDGEVVTIPSVARATDLGIAFIHQELNLANNLTVSANIYLGREPRKFKPFNFIDSQQIATQTKEILSQLSLDLSPNTLVENLSIGQQQMVEIGKALSQKARLIIMDEPTSSLTQHETNLLFELIRTLKSSGVCIVYISHRLAEVSQIADRVLVLRDGKNSGELAHEEITHNRMVSLMVGRELTQYQQRQVQQTHKPMLEVCDLVIPELTTAPINFTVHSGEVVGMFGLVGAGRTELAEAIFGIRETISGTIKVDSKKVDLGTPRQAIEAGVAMVPEDRRIHGLIVESNVCDNITLPSLNCYQWAKFIREKKVERVTKQMVKDLNVRITNIFNNVGILSGGNQQKVVLAKWLSLSPQVLLLDEPTRGVDVMSKSEIYQLIEKMVSQEVAILTISSDLEEILRISDRVLVMHQGKLTGELQREELSEEAIMQLATGKQ</sequence>
<dbReference type="AlphaFoldDB" id="A0A382F2U1"/>
<evidence type="ECO:0000259" key="10">
    <source>
        <dbReference type="PROSITE" id="PS50893"/>
    </source>
</evidence>
<keyword evidence="5" id="KW-0677">Repeat</keyword>
<evidence type="ECO:0000256" key="4">
    <source>
        <dbReference type="ARBA" id="ARBA00022597"/>
    </source>
</evidence>
<keyword evidence="2" id="KW-0813">Transport</keyword>
<keyword evidence="4" id="KW-0762">Sugar transport</keyword>
<name>A0A382F2U1_9ZZZZ</name>
<evidence type="ECO:0000256" key="8">
    <source>
        <dbReference type="ARBA" id="ARBA00022967"/>
    </source>
</evidence>
<feature type="domain" description="ABC transporter" evidence="10">
    <location>
        <begin position="6"/>
        <end position="244"/>
    </location>
</feature>
<dbReference type="Gene3D" id="3.40.50.300">
    <property type="entry name" value="P-loop containing nucleotide triphosphate hydrolases"/>
    <property type="match status" value="2"/>
</dbReference>
<protein>
    <recommendedName>
        <fullName evidence="10">ABC transporter domain-containing protein</fullName>
    </recommendedName>
</protein>
<feature type="domain" description="ABC transporter" evidence="10">
    <location>
        <begin position="251"/>
        <end position="499"/>
    </location>
</feature>
<keyword evidence="9" id="KW-0472">Membrane</keyword>
<accession>A0A382F2U1</accession>
<comment type="subcellular location">
    <subcellularLocation>
        <location evidence="1">Cell membrane</location>
        <topology evidence="1">Peripheral membrane protein</topology>
    </subcellularLocation>
</comment>
<dbReference type="GO" id="GO:0005524">
    <property type="term" value="F:ATP binding"/>
    <property type="evidence" value="ECO:0007669"/>
    <property type="project" value="UniProtKB-KW"/>
</dbReference>
<dbReference type="InterPro" id="IPR003593">
    <property type="entry name" value="AAA+_ATPase"/>
</dbReference>
<dbReference type="EMBL" id="UINC01047353">
    <property type="protein sequence ID" value="SVB56523.1"/>
    <property type="molecule type" value="Genomic_DNA"/>
</dbReference>
<dbReference type="CDD" id="cd03216">
    <property type="entry name" value="ABC_Carb_Monos_I"/>
    <property type="match status" value="1"/>
</dbReference>
<dbReference type="CDD" id="cd03215">
    <property type="entry name" value="ABC_Carb_Monos_II"/>
    <property type="match status" value="1"/>
</dbReference>
<evidence type="ECO:0000256" key="2">
    <source>
        <dbReference type="ARBA" id="ARBA00022448"/>
    </source>
</evidence>
<dbReference type="SMART" id="SM00382">
    <property type="entry name" value="AAA"/>
    <property type="match status" value="2"/>
</dbReference>
<evidence type="ECO:0000256" key="7">
    <source>
        <dbReference type="ARBA" id="ARBA00022840"/>
    </source>
</evidence>
<dbReference type="PANTHER" id="PTHR43790:SF3">
    <property type="entry name" value="D-ALLOSE IMPORT ATP-BINDING PROTEIN ALSA-RELATED"/>
    <property type="match status" value="1"/>
</dbReference>
<dbReference type="GO" id="GO:0016887">
    <property type="term" value="F:ATP hydrolysis activity"/>
    <property type="evidence" value="ECO:0007669"/>
    <property type="project" value="InterPro"/>
</dbReference>